<comment type="caution">
    <text evidence="1">The sequence shown here is derived from an EMBL/GenBank/DDBJ whole genome shotgun (WGS) entry which is preliminary data.</text>
</comment>
<organism evidence="1 2">
    <name type="scientific">Dermacentor silvarum</name>
    <name type="common">Tick</name>
    <dbReference type="NCBI Taxonomy" id="543639"/>
    <lineage>
        <taxon>Eukaryota</taxon>
        <taxon>Metazoa</taxon>
        <taxon>Ecdysozoa</taxon>
        <taxon>Arthropoda</taxon>
        <taxon>Chelicerata</taxon>
        <taxon>Arachnida</taxon>
        <taxon>Acari</taxon>
        <taxon>Parasitiformes</taxon>
        <taxon>Ixodida</taxon>
        <taxon>Ixodoidea</taxon>
        <taxon>Ixodidae</taxon>
        <taxon>Rhipicephalinae</taxon>
        <taxon>Dermacentor</taxon>
    </lineage>
</organism>
<sequence length="231" mass="26232">MAQHRNTIWQWNCRGFSRKRAVLQSFLTNGDKPEVIALQECGKNAKLASYKSYVGRWDNTQVVTLVKRNVTVLQHETGSMQIDHVLIELVTCKRMDKNIFILNVYSSPRQRRNCGFDDLFAKVRMIAKGSPLLVVRDFNAHHPAWGYKFAQVKAKDLWNSIQQNSLTLLTDPLRPTRQGNSVSQDTTPDLTLVGGRIAATWCNTGEDLGSDHRIIEIVIEDIPSVARTKKL</sequence>
<name>A0ACB8CLH8_DERSI</name>
<gene>
    <name evidence="1" type="ORF">HPB49_015353</name>
</gene>
<dbReference type="EMBL" id="CM023475">
    <property type="protein sequence ID" value="KAH7945772.1"/>
    <property type="molecule type" value="Genomic_DNA"/>
</dbReference>
<accession>A0ACB8CLH8</accession>
<evidence type="ECO:0000313" key="2">
    <source>
        <dbReference type="Proteomes" id="UP000821865"/>
    </source>
</evidence>
<keyword evidence="2" id="KW-1185">Reference proteome</keyword>
<evidence type="ECO:0000313" key="1">
    <source>
        <dbReference type="EMBL" id="KAH7945772.1"/>
    </source>
</evidence>
<proteinExistence type="predicted"/>
<reference evidence="1" key="1">
    <citation type="submission" date="2020-05" db="EMBL/GenBank/DDBJ databases">
        <title>Large-scale comparative analyses of tick genomes elucidate their genetic diversity and vector capacities.</title>
        <authorList>
            <person name="Jia N."/>
            <person name="Wang J."/>
            <person name="Shi W."/>
            <person name="Du L."/>
            <person name="Sun Y."/>
            <person name="Zhan W."/>
            <person name="Jiang J."/>
            <person name="Wang Q."/>
            <person name="Zhang B."/>
            <person name="Ji P."/>
            <person name="Sakyi L.B."/>
            <person name="Cui X."/>
            <person name="Yuan T."/>
            <person name="Jiang B."/>
            <person name="Yang W."/>
            <person name="Lam T.T.-Y."/>
            <person name="Chang Q."/>
            <person name="Ding S."/>
            <person name="Wang X."/>
            <person name="Zhu J."/>
            <person name="Ruan X."/>
            <person name="Zhao L."/>
            <person name="Wei J."/>
            <person name="Que T."/>
            <person name="Du C."/>
            <person name="Cheng J."/>
            <person name="Dai P."/>
            <person name="Han X."/>
            <person name="Huang E."/>
            <person name="Gao Y."/>
            <person name="Liu J."/>
            <person name="Shao H."/>
            <person name="Ye R."/>
            <person name="Li L."/>
            <person name="Wei W."/>
            <person name="Wang X."/>
            <person name="Wang C."/>
            <person name="Yang T."/>
            <person name="Huo Q."/>
            <person name="Li W."/>
            <person name="Guo W."/>
            <person name="Chen H."/>
            <person name="Zhou L."/>
            <person name="Ni X."/>
            <person name="Tian J."/>
            <person name="Zhou Y."/>
            <person name="Sheng Y."/>
            <person name="Liu T."/>
            <person name="Pan Y."/>
            <person name="Xia L."/>
            <person name="Li J."/>
            <person name="Zhao F."/>
            <person name="Cao W."/>
        </authorList>
    </citation>
    <scope>NUCLEOTIDE SEQUENCE</scope>
    <source>
        <strain evidence="1">Dsil-2018</strain>
    </source>
</reference>
<protein>
    <submittedName>
        <fullName evidence="1">Uncharacterized protein</fullName>
    </submittedName>
</protein>
<dbReference type="Proteomes" id="UP000821865">
    <property type="component" value="Chromosome 6"/>
</dbReference>